<proteinExistence type="predicted"/>
<gene>
    <name evidence="2" type="ORF">METZ01_LOCUS494133</name>
</gene>
<reference evidence="2" key="1">
    <citation type="submission" date="2018-05" db="EMBL/GenBank/DDBJ databases">
        <authorList>
            <person name="Lanie J.A."/>
            <person name="Ng W.-L."/>
            <person name="Kazmierczak K.M."/>
            <person name="Andrzejewski T.M."/>
            <person name="Davidsen T.M."/>
            <person name="Wayne K.J."/>
            <person name="Tettelin H."/>
            <person name="Glass J.I."/>
            <person name="Rusch D."/>
            <person name="Podicherti R."/>
            <person name="Tsui H.-C.T."/>
            <person name="Winkler M.E."/>
        </authorList>
    </citation>
    <scope>NUCLEOTIDE SEQUENCE</scope>
</reference>
<evidence type="ECO:0000256" key="1">
    <source>
        <dbReference type="SAM" id="MobiDB-lite"/>
    </source>
</evidence>
<dbReference type="EMBL" id="UINC01215546">
    <property type="protein sequence ID" value="SVE41279.1"/>
    <property type="molecule type" value="Genomic_DNA"/>
</dbReference>
<evidence type="ECO:0000313" key="2">
    <source>
        <dbReference type="EMBL" id="SVE41279.1"/>
    </source>
</evidence>
<feature type="region of interest" description="Disordered" evidence="1">
    <location>
        <begin position="1"/>
        <end position="30"/>
    </location>
</feature>
<name>A0A383DAE4_9ZZZZ</name>
<dbReference type="AlphaFoldDB" id="A0A383DAE4"/>
<sequence length="30" mass="3534">MKWGINIMTPKTESLSDEEQNLEQNLEQNI</sequence>
<accession>A0A383DAE4</accession>
<protein>
    <submittedName>
        <fullName evidence="2">Uncharacterized protein</fullName>
    </submittedName>
</protein>
<organism evidence="2">
    <name type="scientific">marine metagenome</name>
    <dbReference type="NCBI Taxonomy" id="408172"/>
    <lineage>
        <taxon>unclassified sequences</taxon>
        <taxon>metagenomes</taxon>
        <taxon>ecological metagenomes</taxon>
    </lineage>
</organism>